<sequence>MRHHSSRSSYTAETGLGRACLFIAITKTNRESFKKCLRNFSSVNYKLIKRRFWETIVIERVRERRHTILSTGEMIKS</sequence>
<proteinExistence type="predicted"/>
<evidence type="ECO:0000313" key="2">
    <source>
        <dbReference type="Proteomes" id="UP001162162"/>
    </source>
</evidence>
<name>A0AAV8ZAF1_9CUCU</name>
<accession>A0AAV8ZAF1</accession>
<evidence type="ECO:0008006" key="3">
    <source>
        <dbReference type="Google" id="ProtNLM"/>
    </source>
</evidence>
<organism evidence="1 2">
    <name type="scientific">Aromia moschata</name>
    <dbReference type="NCBI Taxonomy" id="1265417"/>
    <lineage>
        <taxon>Eukaryota</taxon>
        <taxon>Metazoa</taxon>
        <taxon>Ecdysozoa</taxon>
        <taxon>Arthropoda</taxon>
        <taxon>Hexapoda</taxon>
        <taxon>Insecta</taxon>
        <taxon>Pterygota</taxon>
        <taxon>Neoptera</taxon>
        <taxon>Endopterygota</taxon>
        <taxon>Coleoptera</taxon>
        <taxon>Polyphaga</taxon>
        <taxon>Cucujiformia</taxon>
        <taxon>Chrysomeloidea</taxon>
        <taxon>Cerambycidae</taxon>
        <taxon>Cerambycinae</taxon>
        <taxon>Callichromatini</taxon>
        <taxon>Aromia</taxon>
    </lineage>
</organism>
<dbReference type="Proteomes" id="UP001162162">
    <property type="component" value="Unassembled WGS sequence"/>
</dbReference>
<reference evidence="1" key="1">
    <citation type="journal article" date="2023" name="Insect Mol. Biol.">
        <title>Genome sequencing provides insights into the evolution of gene families encoding plant cell wall-degrading enzymes in longhorned beetles.</title>
        <authorList>
            <person name="Shin N.R."/>
            <person name="Okamura Y."/>
            <person name="Kirsch R."/>
            <person name="Pauchet Y."/>
        </authorList>
    </citation>
    <scope>NUCLEOTIDE SEQUENCE</scope>
    <source>
        <strain evidence="1">AMC_N1</strain>
    </source>
</reference>
<protein>
    <recommendedName>
        <fullName evidence="3">Ribosomal protein L20</fullName>
    </recommendedName>
</protein>
<dbReference type="EMBL" id="JAPWTK010000006">
    <property type="protein sequence ID" value="KAJ8961191.1"/>
    <property type="molecule type" value="Genomic_DNA"/>
</dbReference>
<dbReference type="AlphaFoldDB" id="A0AAV8ZAF1"/>
<gene>
    <name evidence="1" type="ORF">NQ318_008874</name>
</gene>
<evidence type="ECO:0000313" key="1">
    <source>
        <dbReference type="EMBL" id="KAJ8961191.1"/>
    </source>
</evidence>
<keyword evidence="2" id="KW-1185">Reference proteome</keyword>
<comment type="caution">
    <text evidence="1">The sequence shown here is derived from an EMBL/GenBank/DDBJ whole genome shotgun (WGS) entry which is preliminary data.</text>
</comment>